<dbReference type="Proteomes" id="UP000634136">
    <property type="component" value="Unassembled WGS sequence"/>
</dbReference>
<organism evidence="2 3">
    <name type="scientific">Senna tora</name>
    <dbReference type="NCBI Taxonomy" id="362788"/>
    <lineage>
        <taxon>Eukaryota</taxon>
        <taxon>Viridiplantae</taxon>
        <taxon>Streptophyta</taxon>
        <taxon>Embryophyta</taxon>
        <taxon>Tracheophyta</taxon>
        <taxon>Spermatophyta</taxon>
        <taxon>Magnoliopsida</taxon>
        <taxon>eudicotyledons</taxon>
        <taxon>Gunneridae</taxon>
        <taxon>Pentapetalae</taxon>
        <taxon>rosids</taxon>
        <taxon>fabids</taxon>
        <taxon>Fabales</taxon>
        <taxon>Fabaceae</taxon>
        <taxon>Caesalpinioideae</taxon>
        <taxon>Cassia clade</taxon>
        <taxon>Senna</taxon>
    </lineage>
</organism>
<evidence type="ECO:0000313" key="3">
    <source>
        <dbReference type="Proteomes" id="UP000634136"/>
    </source>
</evidence>
<evidence type="ECO:0000313" key="2">
    <source>
        <dbReference type="EMBL" id="KAF7810593.1"/>
    </source>
</evidence>
<gene>
    <name evidence="2" type="ORF">G2W53_037336</name>
</gene>
<proteinExistence type="predicted"/>
<keyword evidence="3" id="KW-1185">Reference proteome</keyword>
<comment type="caution">
    <text evidence="2">The sequence shown here is derived from an EMBL/GenBank/DDBJ whole genome shotgun (WGS) entry which is preliminary data.</text>
</comment>
<accession>A0A834SU74</accession>
<sequence>MLERNFSLSLIEFNKVLGFCEEEDDESSIGEFLCDYPDDFDQFQVYRDLTGRKDSSSLLSKTELFFLWCMVQKRKVNLGWWFAIQMAACNSKSRSSAHGTQPGQAARPSSSMQPETQELRASLTRLEAQQAKNTEEIQELKASLVIMETHQAQNTPAIQAIRNLLRQ</sequence>
<feature type="region of interest" description="Disordered" evidence="1">
    <location>
        <begin position="93"/>
        <end position="116"/>
    </location>
</feature>
<reference evidence="2" key="1">
    <citation type="submission" date="2020-09" db="EMBL/GenBank/DDBJ databases">
        <title>Genome-Enabled Discovery of Anthraquinone Biosynthesis in Senna tora.</title>
        <authorList>
            <person name="Kang S.-H."/>
            <person name="Pandey R.P."/>
            <person name="Lee C.-M."/>
            <person name="Sim J.-S."/>
            <person name="Jeong J.-T."/>
            <person name="Choi B.-S."/>
            <person name="Jung M."/>
            <person name="Ginzburg D."/>
            <person name="Zhao K."/>
            <person name="Won S.Y."/>
            <person name="Oh T.-J."/>
            <person name="Yu Y."/>
            <person name="Kim N.-H."/>
            <person name="Lee O.R."/>
            <person name="Lee T.-H."/>
            <person name="Bashyal P."/>
            <person name="Kim T.-S."/>
            <person name="Lee W.-H."/>
            <person name="Kawkins C."/>
            <person name="Kim C.-K."/>
            <person name="Kim J.S."/>
            <person name="Ahn B.O."/>
            <person name="Rhee S.Y."/>
            <person name="Sohng J.K."/>
        </authorList>
    </citation>
    <scope>NUCLEOTIDE SEQUENCE</scope>
    <source>
        <tissue evidence="2">Leaf</tissue>
    </source>
</reference>
<evidence type="ECO:0000256" key="1">
    <source>
        <dbReference type="SAM" id="MobiDB-lite"/>
    </source>
</evidence>
<dbReference type="AlphaFoldDB" id="A0A834SU74"/>
<dbReference type="EMBL" id="JAAIUW010000011">
    <property type="protein sequence ID" value="KAF7810593.1"/>
    <property type="molecule type" value="Genomic_DNA"/>
</dbReference>
<name>A0A834SU74_9FABA</name>
<protein>
    <submittedName>
        <fullName evidence="2">Uncharacterized protein</fullName>
    </submittedName>
</protein>